<dbReference type="RefSeq" id="WP_067313136.1">
    <property type="nucleotide sequence ID" value="NZ_JBEZDB010000058.1"/>
</dbReference>
<accession>A0A109IHA0</accession>
<evidence type="ECO:0000313" key="1">
    <source>
        <dbReference type="EMBL" id="SCG40571.1"/>
    </source>
</evidence>
<gene>
    <name evidence="1" type="ORF">GA0070623_0685</name>
</gene>
<reference evidence="2" key="1">
    <citation type="submission" date="2016-06" db="EMBL/GenBank/DDBJ databases">
        <authorList>
            <person name="Varghese N."/>
            <person name="Submissions Spin"/>
        </authorList>
    </citation>
    <scope>NUCLEOTIDE SEQUENCE [LARGE SCALE GENOMIC DNA]</scope>
    <source>
        <strain evidence="2">DSM 44983</strain>
    </source>
</reference>
<keyword evidence="2" id="KW-1185">Reference proteome</keyword>
<dbReference type="Proteomes" id="UP000198226">
    <property type="component" value="Chromosome I"/>
</dbReference>
<evidence type="ECO:0000313" key="2">
    <source>
        <dbReference type="Proteomes" id="UP000198226"/>
    </source>
</evidence>
<protein>
    <submittedName>
        <fullName evidence="1">Uncharacterized protein</fullName>
    </submittedName>
</protein>
<sequence>MSEPTEPFSDEQYAFLRHVRFGELPPPVRPEDRLAATETDPPRYQPDPTPGQYEQDLRSGG</sequence>
<dbReference type="EMBL" id="LT607752">
    <property type="protein sequence ID" value="SCG40571.1"/>
    <property type="molecule type" value="Genomic_DNA"/>
</dbReference>
<name>A0A109IHA0_9ACTN</name>
<dbReference type="AlphaFoldDB" id="A0A109IHA0"/>
<dbReference type="OrthoDB" id="3638127at2"/>
<proteinExistence type="predicted"/>
<organism evidence="1 2">
    <name type="scientific">Micromonospora rifamycinica</name>
    <dbReference type="NCBI Taxonomy" id="291594"/>
    <lineage>
        <taxon>Bacteria</taxon>
        <taxon>Bacillati</taxon>
        <taxon>Actinomycetota</taxon>
        <taxon>Actinomycetes</taxon>
        <taxon>Micromonosporales</taxon>
        <taxon>Micromonosporaceae</taxon>
        <taxon>Micromonospora</taxon>
    </lineage>
</organism>